<keyword evidence="1" id="KW-0812">Transmembrane</keyword>
<evidence type="ECO:0000313" key="2">
    <source>
        <dbReference type="EMBL" id="TKV78274.1"/>
    </source>
</evidence>
<dbReference type="EMBL" id="SZZP01000018">
    <property type="protein sequence ID" value="TKV78274.1"/>
    <property type="molecule type" value="Genomic_DNA"/>
</dbReference>
<proteinExistence type="predicted"/>
<name>A0A4U6RTJ5_BRAEL</name>
<evidence type="ECO:0000313" key="3">
    <source>
        <dbReference type="Proteomes" id="UP000305095"/>
    </source>
</evidence>
<sequence length="61" mass="6872">MLLLTMARLGSISRLVSVLLIRSRTPRLRRTDWTLVLALACTALTIASAASLIYFHYLDRP</sequence>
<reference evidence="2 3" key="1">
    <citation type="submission" date="2019-05" db="EMBL/GenBank/DDBJ databases">
        <title>Draft Genome of Bradyrhizobium elkanii strain SEMIA 938, Used in Commercial Inoculants for Lupinus spp. in Brazil.</title>
        <authorList>
            <person name="Hungria M."/>
            <person name="Delamuta J.R.M."/>
            <person name="Ribeiro R.A."/>
            <person name="Nogueira M.A."/>
        </authorList>
    </citation>
    <scope>NUCLEOTIDE SEQUENCE [LARGE SCALE GENOMIC DNA]</scope>
    <source>
        <strain evidence="2 3">Semia 938</strain>
    </source>
</reference>
<keyword evidence="1" id="KW-1133">Transmembrane helix</keyword>
<dbReference type="AlphaFoldDB" id="A0A4U6RTJ5"/>
<evidence type="ECO:0000256" key="1">
    <source>
        <dbReference type="SAM" id="Phobius"/>
    </source>
</evidence>
<dbReference type="Proteomes" id="UP000305095">
    <property type="component" value="Unassembled WGS sequence"/>
</dbReference>
<protein>
    <submittedName>
        <fullName evidence="2">Uncharacterized protein</fullName>
    </submittedName>
</protein>
<comment type="caution">
    <text evidence="2">The sequence shown here is derived from an EMBL/GenBank/DDBJ whole genome shotgun (WGS) entry which is preliminary data.</text>
</comment>
<gene>
    <name evidence="2" type="ORF">FDV58_27450</name>
</gene>
<keyword evidence="1" id="KW-0472">Membrane</keyword>
<feature type="transmembrane region" description="Helical" evidence="1">
    <location>
        <begin position="35"/>
        <end position="57"/>
    </location>
</feature>
<accession>A0A4U6RTJ5</accession>
<organism evidence="2 3">
    <name type="scientific">Bradyrhizobium elkanii</name>
    <dbReference type="NCBI Taxonomy" id="29448"/>
    <lineage>
        <taxon>Bacteria</taxon>
        <taxon>Pseudomonadati</taxon>
        <taxon>Pseudomonadota</taxon>
        <taxon>Alphaproteobacteria</taxon>
        <taxon>Hyphomicrobiales</taxon>
        <taxon>Nitrobacteraceae</taxon>
        <taxon>Bradyrhizobium</taxon>
    </lineage>
</organism>